<dbReference type="CDD" id="cd16454">
    <property type="entry name" value="RING-H2_PA-TM-RING"/>
    <property type="match status" value="1"/>
</dbReference>
<keyword evidence="8" id="KW-0833">Ubl conjugation pathway</keyword>
<protein>
    <recommendedName>
        <fullName evidence="3">RING-type E3 ubiquitin transferase</fullName>
        <ecNumber evidence="3">2.3.2.27</ecNumber>
    </recommendedName>
</protein>
<comment type="catalytic activity">
    <reaction evidence="1">
        <text>S-ubiquitinyl-[E2 ubiquitin-conjugating enzyme]-L-cysteine + [acceptor protein]-L-lysine = [E2 ubiquitin-conjugating enzyme]-L-cysteine + N(6)-ubiquitinyl-[acceptor protein]-L-lysine.</text>
        <dbReference type="EC" id="2.3.2.27"/>
    </reaction>
</comment>
<evidence type="ECO:0000256" key="8">
    <source>
        <dbReference type="ARBA" id="ARBA00022786"/>
    </source>
</evidence>
<proteinExistence type="predicted"/>
<evidence type="ECO:0000259" key="13">
    <source>
        <dbReference type="PROSITE" id="PS50089"/>
    </source>
</evidence>
<keyword evidence="10" id="KW-1133">Transmembrane helix</keyword>
<evidence type="ECO:0000256" key="5">
    <source>
        <dbReference type="ARBA" id="ARBA00022692"/>
    </source>
</evidence>
<evidence type="ECO:0000256" key="2">
    <source>
        <dbReference type="ARBA" id="ARBA00004141"/>
    </source>
</evidence>
<sequence>MTQEELNAIPLQKLTRENLIQNVKPAWLSPKPSPAFIQSLAKLEDFSDSKDDNIPLSLIHSNLPTHRWSISAPSSYEALVREIKLPKPIYSNNTLNKSYTSTPVKELPTASPMSRSFGRWETISCSSVKCPIDPPTEFNDRRKSGDKDSHSVLECSICLDEMEIGDTIRELPCDHRYHSKCLDKWLLTQSTRCPLCKADIKTYVLEKETQKTSDSNSGST</sequence>
<organism evidence="14 15">
    <name type="scientific">Mycoemilia scoparia</name>
    <dbReference type="NCBI Taxonomy" id="417184"/>
    <lineage>
        <taxon>Eukaryota</taxon>
        <taxon>Fungi</taxon>
        <taxon>Fungi incertae sedis</taxon>
        <taxon>Zoopagomycota</taxon>
        <taxon>Kickxellomycotina</taxon>
        <taxon>Kickxellomycetes</taxon>
        <taxon>Kickxellales</taxon>
        <taxon>Kickxellaceae</taxon>
        <taxon>Mycoemilia</taxon>
    </lineage>
</organism>
<dbReference type="EMBL" id="JANBPU010000075">
    <property type="protein sequence ID" value="KAJ1917311.1"/>
    <property type="molecule type" value="Genomic_DNA"/>
</dbReference>
<evidence type="ECO:0000256" key="6">
    <source>
        <dbReference type="ARBA" id="ARBA00022723"/>
    </source>
</evidence>
<dbReference type="OrthoDB" id="8062037at2759"/>
<dbReference type="Gene3D" id="3.30.40.10">
    <property type="entry name" value="Zinc/RING finger domain, C3HC4 (zinc finger)"/>
    <property type="match status" value="1"/>
</dbReference>
<keyword evidence="15" id="KW-1185">Reference proteome</keyword>
<dbReference type="AlphaFoldDB" id="A0A9W7ZVC2"/>
<evidence type="ECO:0000256" key="1">
    <source>
        <dbReference type="ARBA" id="ARBA00000900"/>
    </source>
</evidence>
<feature type="domain" description="RING-type" evidence="13">
    <location>
        <begin position="155"/>
        <end position="197"/>
    </location>
</feature>
<keyword evidence="9" id="KW-0862">Zinc</keyword>
<evidence type="ECO:0000313" key="15">
    <source>
        <dbReference type="Proteomes" id="UP001150538"/>
    </source>
</evidence>
<reference evidence="14" key="1">
    <citation type="submission" date="2022-07" db="EMBL/GenBank/DDBJ databases">
        <title>Phylogenomic reconstructions and comparative analyses of Kickxellomycotina fungi.</title>
        <authorList>
            <person name="Reynolds N.K."/>
            <person name="Stajich J.E."/>
            <person name="Barry K."/>
            <person name="Grigoriev I.V."/>
            <person name="Crous P."/>
            <person name="Smith M.E."/>
        </authorList>
    </citation>
    <scope>NUCLEOTIDE SEQUENCE</scope>
    <source>
        <strain evidence="14">NBRC 100468</strain>
    </source>
</reference>
<evidence type="ECO:0000256" key="7">
    <source>
        <dbReference type="ARBA" id="ARBA00022771"/>
    </source>
</evidence>
<evidence type="ECO:0000256" key="10">
    <source>
        <dbReference type="ARBA" id="ARBA00022989"/>
    </source>
</evidence>
<evidence type="ECO:0000256" key="4">
    <source>
        <dbReference type="ARBA" id="ARBA00022679"/>
    </source>
</evidence>
<keyword evidence="11" id="KW-0472">Membrane</keyword>
<gene>
    <name evidence="14" type="ORF">H4219_003270</name>
</gene>
<dbReference type="GO" id="GO:0006511">
    <property type="term" value="P:ubiquitin-dependent protein catabolic process"/>
    <property type="evidence" value="ECO:0007669"/>
    <property type="project" value="TreeGrafter"/>
</dbReference>
<keyword evidence="7 12" id="KW-0863">Zinc-finger</keyword>
<dbReference type="Proteomes" id="UP001150538">
    <property type="component" value="Unassembled WGS sequence"/>
</dbReference>
<dbReference type="Pfam" id="PF13639">
    <property type="entry name" value="zf-RING_2"/>
    <property type="match status" value="1"/>
</dbReference>
<dbReference type="EC" id="2.3.2.27" evidence="3"/>
<dbReference type="InterPro" id="IPR013083">
    <property type="entry name" value="Znf_RING/FYVE/PHD"/>
</dbReference>
<dbReference type="PANTHER" id="PTHR45977:SF4">
    <property type="entry name" value="RING-TYPE DOMAIN-CONTAINING PROTEIN"/>
    <property type="match status" value="1"/>
</dbReference>
<evidence type="ECO:0000256" key="11">
    <source>
        <dbReference type="ARBA" id="ARBA00023136"/>
    </source>
</evidence>
<dbReference type="PROSITE" id="PS50089">
    <property type="entry name" value="ZF_RING_2"/>
    <property type="match status" value="1"/>
</dbReference>
<keyword evidence="6" id="KW-0479">Metal-binding</keyword>
<accession>A0A9W7ZVC2</accession>
<evidence type="ECO:0000256" key="12">
    <source>
        <dbReference type="PROSITE-ProRule" id="PRU00175"/>
    </source>
</evidence>
<dbReference type="GO" id="GO:0008270">
    <property type="term" value="F:zinc ion binding"/>
    <property type="evidence" value="ECO:0007669"/>
    <property type="project" value="UniProtKB-KW"/>
</dbReference>
<keyword evidence="5" id="KW-0812">Transmembrane</keyword>
<comment type="subcellular location">
    <subcellularLocation>
        <location evidence="2">Membrane</location>
        <topology evidence="2">Multi-pass membrane protein</topology>
    </subcellularLocation>
</comment>
<evidence type="ECO:0000256" key="9">
    <source>
        <dbReference type="ARBA" id="ARBA00022833"/>
    </source>
</evidence>
<dbReference type="GO" id="GO:0016567">
    <property type="term" value="P:protein ubiquitination"/>
    <property type="evidence" value="ECO:0007669"/>
    <property type="project" value="TreeGrafter"/>
</dbReference>
<dbReference type="SMART" id="SM00184">
    <property type="entry name" value="RING"/>
    <property type="match status" value="1"/>
</dbReference>
<dbReference type="InterPro" id="IPR001841">
    <property type="entry name" value="Znf_RING"/>
</dbReference>
<name>A0A9W7ZVC2_9FUNG</name>
<keyword evidence="4" id="KW-0808">Transferase</keyword>
<evidence type="ECO:0000256" key="3">
    <source>
        <dbReference type="ARBA" id="ARBA00012483"/>
    </source>
</evidence>
<dbReference type="SUPFAM" id="SSF57850">
    <property type="entry name" value="RING/U-box"/>
    <property type="match status" value="1"/>
</dbReference>
<dbReference type="PANTHER" id="PTHR45977">
    <property type="entry name" value="TARGET OF ERK KINASE MPK-1"/>
    <property type="match status" value="1"/>
</dbReference>
<dbReference type="GO" id="GO:0061630">
    <property type="term" value="F:ubiquitin protein ligase activity"/>
    <property type="evidence" value="ECO:0007669"/>
    <property type="project" value="UniProtKB-EC"/>
</dbReference>
<evidence type="ECO:0000313" key="14">
    <source>
        <dbReference type="EMBL" id="KAJ1917311.1"/>
    </source>
</evidence>
<dbReference type="GO" id="GO:0016020">
    <property type="term" value="C:membrane"/>
    <property type="evidence" value="ECO:0007669"/>
    <property type="project" value="UniProtKB-SubCell"/>
</dbReference>
<comment type="caution">
    <text evidence="14">The sequence shown here is derived from an EMBL/GenBank/DDBJ whole genome shotgun (WGS) entry which is preliminary data.</text>
</comment>